<proteinExistence type="predicted"/>
<dbReference type="PROSITE" id="PS51257">
    <property type="entry name" value="PROKAR_LIPOPROTEIN"/>
    <property type="match status" value="1"/>
</dbReference>
<dbReference type="Proteomes" id="UP001501218">
    <property type="component" value="Unassembled WGS sequence"/>
</dbReference>
<evidence type="ECO:0000313" key="3">
    <source>
        <dbReference type="EMBL" id="GAA2345377.1"/>
    </source>
</evidence>
<keyword evidence="4" id="KW-1185">Reference proteome</keyword>
<evidence type="ECO:0000256" key="2">
    <source>
        <dbReference type="SAM" id="SignalP"/>
    </source>
</evidence>
<organism evidence="3 4">
    <name type="scientific">Saccharopolyspora halophila</name>
    <dbReference type="NCBI Taxonomy" id="405551"/>
    <lineage>
        <taxon>Bacteria</taxon>
        <taxon>Bacillati</taxon>
        <taxon>Actinomycetota</taxon>
        <taxon>Actinomycetes</taxon>
        <taxon>Pseudonocardiales</taxon>
        <taxon>Pseudonocardiaceae</taxon>
        <taxon>Saccharopolyspora</taxon>
    </lineage>
</organism>
<feature type="region of interest" description="Disordered" evidence="1">
    <location>
        <begin position="95"/>
        <end position="115"/>
    </location>
</feature>
<evidence type="ECO:0000256" key="1">
    <source>
        <dbReference type="SAM" id="MobiDB-lite"/>
    </source>
</evidence>
<dbReference type="EMBL" id="BAAARA010000007">
    <property type="protein sequence ID" value="GAA2345377.1"/>
    <property type="molecule type" value="Genomic_DNA"/>
</dbReference>
<feature type="signal peptide" evidence="2">
    <location>
        <begin position="1"/>
        <end position="18"/>
    </location>
</feature>
<gene>
    <name evidence="3" type="ORF">GCM10009854_22760</name>
</gene>
<sequence>MIRLVPAALALFAVAGCAGEPVQPKVRQQLTARVAELKTAALSHDRAGAEAALSSLHREIANAVSAGTLDSEAAGQIMIAADRVAEDVRTIPGPGQARVTVTVDPGPNRKAKDHE</sequence>
<dbReference type="RefSeq" id="WP_344129895.1">
    <property type="nucleotide sequence ID" value="NZ_BAAARA010000007.1"/>
</dbReference>
<keyword evidence="2" id="KW-0732">Signal</keyword>
<comment type="caution">
    <text evidence="3">The sequence shown here is derived from an EMBL/GenBank/DDBJ whole genome shotgun (WGS) entry which is preliminary data.</text>
</comment>
<feature type="chain" id="PRO_5045706764" evidence="2">
    <location>
        <begin position="19"/>
        <end position="115"/>
    </location>
</feature>
<name>A0ABP5T4N9_9PSEU</name>
<accession>A0ABP5T4N9</accession>
<reference evidence="4" key="1">
    <citation type="journal article" date="2019" name="Int. J. Syst. Evol. Microbiol.">
        <title>The Global Catalogue of Microorganisms (GCM) 10K type strain sequencing project: providing services to taxonomists for standard genome sequencing and annotation.</title>
        <authorList>
            <consortium name="The Broad Institute Genomics Platform"/>
            <consortium name="The Broad Institute Genome Sequencing Center for Infectious Disease"/>
            <person name="Wu L."/>
            <person name="Ma J."/>
        </authorList>
    </citation>
    <scope>NUCLEOTIDE SEQUENCE [LARGE SCALE GENOMIC DNA]</scope>
    <source>
        <strain evidence="4">JCM 16221</strain>
    </source>
</reference>
<evidence type="ECO:0000313" key="4">
    <source>
        <dbReference type="Proteomes" id="UP001501218"/>
    </source>
</evidence>
<protein>
    <submittedName>
        <fullName evidence="3">Uncharacterized protein</fullName>
    </submittedName>
</protein>